<evidence type="ECO:0000313" key="1">
    <source>
        <dbReference type="EMBL" id="EAR11807.1"/>
    </source>
</evidence>
<keyword evidence="2" id="KW-1185">Reference proteome</keyword>
<reference evidence="1 2" key="1">
    <citation type="submission" date="2006-02" db="EMBL/GenBank/DDBJ databases">
        <authorList>
            <person name="Murray A."/>
            <person name="Staley J."/>
            <person name="Ferriera S."/>
            <person name="Johnson J."/>
            <person name="Kravitz S."/>
            <person name="Halpern A."/>
            <person name="Remington K."/>
            <person name="Beeson K."/>
            <person name="Tran B."/>
            <person name="Rogers Y.-H."/>
            <person name="Friedman R."/>
            <person name="Venter J.C."/>
        </authorList>
    </citation>
    <scope>NUCLEOTIDE SEQUENCE [LARGE SCALE GENOMIC DNA]</scope>
    <source>
        <strain evidence="1 2">23-P</strain>
    </source>
</reference>
<protein>
    <recommendedName>
        <fullName evidence="3">GHMP kinase</fullName>
    </recommendedName>
</protein>
<dbReference type="NCBIfam" id="NF040656">
    <property type="entry name" value="GHMP_GYDIA"/>
    <property type="match status" value="1"/>
</dbReference>
<evidence type="ECO:0000313" key="2">
    <source>
        <dbReference type="Proteomes" id="UP000003053"/>
    </source>
</evidence>
<dbReference type="STRING" id="313594.PI23P_01345"/>
<dbReference type="EMBL" id="AAOG01000004">
    <property type="protein sequence ID" value="EAR11807.1"/>
    <property type="molecule type" value="Genomic_DNA"/>
</dbReference>
<dbReference type="HOGENOM" id="CLU_918117_0_0_10"/>
<gene>
    <name evidence="1" type="ORF">PI23P_01345</name>
</gene>
<dbReference type="SUPFAM" id="SSF54211">
    <property type="entry name" value="Ribosomal protein S5 domain 2-like"/>
    <property type="match status" value="1"/>
</dbReference>
<comment type="caution">
    <text evidence="1">The sequence shown here is derived from an EMBL/GenBank/DDBJ whole genome shotgun (WGS) entry which is preliminary data.</text>
</comment>
<dbReference type="InterPro" id="IPR020568">
    <property type="entry name" value="Ribosomal_Su5_D2-typ_SF"/>
</dbReference>
<proteinExistence type="predicted"/>
<organism evidence="1 2">
    <name type="scientific">Polaribacter irgensii 23-P</name>
    <dbReference type="NCBI Taxonomy" id="313594"/>
    <lineage>
        <taxon>Bacteria</taxon>
        <taxon>Pseudomonadati</taxon>
        <taxon>Bacteroidota</taxon>
        <taxon>Flavobacteriia</taxon>
        <taxon>Flavobacteriales</taxon>
        <taxon>Flavobacteriaceae</taxon>
    </lineage>
</organism>
<name>A4C2K6_9FLAO</name>
<dbReference type="AlphaFoldDB" id="A4C2K6"/>
<dbReference type="RefSeq" id="WP_004568889.1">
    <property type="nucleotide sequence ID" value="NZ_CH724148.1"/>
</dbReference>
<dbReference type="Proteomes" id="UP000003053">
    <property type="component" value="Unassembled WGS sequence"/>
</dbReference>
<accession>A4C2K6</accession>
<dbReference type="OrthoDB" id="5288719at2"/>
<dbReference type="Gene3D" id="3.30.230.10">
    <property type="match status" value="1"/>
</dbReference>
<dbReference type="InterPro" id="IPR014721">
    <property type="entry name" value="Ribsml_uS5_D2-typ_fold_subgr"/>
</dbReference>
<dbReference type="eggNOG" id="COG1577">
    <property type="taxonomic scope" value="Bacteria"/>
</dbReference>
<evidence type="ECO:0008006" key="3">
    <source>
        <dbReference type="Google" id="ProtNLM"/>
    </source>
</evidence>
<dbReference type="InterPro" id="IPR047765">
    <property type="entry name" value="GHMP_GYDIA-like"/>
</dbReference>
<sequence length="308" mass="34751">MNYYSNGKLLLTGEYLVLDGAKSLALPTQFGQDLHVENIKEPQLIWGSFTHTGECWFEAVFELPKLRLLNCTFDSNTEGNAEVIAETLLSILQEAQRVNSGFLNSENGFLVKTNLTFPRNWGLGTSSTLINSIASWAKVDAFQLLWNSFKGSGYDIACAQNNTPLFYTIKDAKPVVEPVVFNPIFKEQLFFMHLNHKQDSKQGIAKFRESGIHFQKEITAVSEIAETFLKVDSIVDFNKLIVQHEQIISSIIKLPPVKEKLFSDYYGEVKSLGAWGGDFVLVTGNEDTPAYFKDKGFETMLRYSEMIL</sequence>